<sequence>MTFGSRLDSHRSATNNNARCHCSPLPHALMAAEYTMVLARKGTTSLNTSSASLHCVACPSSLMLSTMAGHRPGTPPLRPLRPPLPRKPPICWPPDPHNEPAFRVRRAPERRPSAGQTIGRGGAASDARTSLGWDG</sequence>
<feature type="non-terminal residue" evidence="2">
    <location>
        <position position="135"/>
    </location>
</feature>
<evidence type="ECO:0000256" key="1">
    <source>
        <dbReference type="SAM" id="MobiDB-lite"/>
    </source>
</evidence>
<evidence type="ECO:0000313" key="3">
    <source>
        <dbReference type="Proteomes" id="UP001189429"/>
    </source>
</evidence>
<dbReference type="Proteomes" id="UP001189429">
    <property type="component" value="Unassembled WGS sequence"/>
</dbReference>
<reference evidence="2" key="1">
    <citation type="submission" date="2023-10" db="EMBL/GenBank/DDBJ databases">
        <authorList>
            <person name="Chen Y."/>
            <person name="Shah S."/>
            <person name="Dougan E. K."/>
            <person name="Thang M."/>
            <person name="Chan C."/>
        </authorList>
    </citation>
    <scope>NUCLEOTIDE SEQUENCE [LARGE SCALE GENOMIC DNA]</scope>
</reference>
<proteinExistence type="predicted"/>
<accession>A0ABN9YDA7</accession>
<feature type="compositionally biased region" description="Basic and acidic residues" evidence="1">
    <location>
        <begin position="96"/>
        <end position="112"/>
    </location>
</feature>
<dbReference type="EMBL" id="CAUYUJ010022324">
    <property type="protein sequence ID" value="CAK0910106.1"/>
    <property type="molecule type" value="Genomic_DNA"/>
</dbReference>
<gene>
    <name evidence="2" type="ORF">PCOR1329_LOCUS84359</name>
</gene>
<feature type="region of interest" description="Disordered" evidence="1">
    <location>
        <begin position="67"/>
        <end position="135"/>
    </location>
</feature>
<feature type="compositionally biased region" description="Pro residues" evidence="1">
    <location>
        <begin position="73"/>
        <end position="95"/>
    </location>
</feature>
<keyword evidence="3" id="KW-1185">Reference proteome</keyword>
<protein>
    <submittedName>
        <fullName evidence="2">Uncharacterized protein</fullName>
    </submittedName>
</protein>
<organism evidence="2 3">
    <name type="scientific">Prorocentrum cordatum</name>
    <dbReference type="NCBI Taxonomy" id="2364126"/>
    <lineage>
        <taxon>Eukaryota</taxon>
        <taxon>Sar</taxon>
        <taxon>Alveolata</taxon>
        <taxon>Dinophyceae</taxon>
        <taxon>Prorocentrales</taxon>
        <taxon>Prorocentraceae</taxon>
        <taxon>Prorocentrum</taxon>
    </lineage>
</organism>
<name>A0ABN9YDA7_9DINO</name>
<comment type="caution">
    <text evidence="2">The sequence shown here is derived from an EMBL/GenBank/DDBJ whole genome shotgun (WGS) entry which is preliminary data.</text>
</comment>
<evidence type="ECO:0000313" key="2">
    <source>
        <dbReference type="EMBL" id="CAK0910106.1"/>
    </source>
</evidence>